<dbReference type="InterPro" id="IPR002560">
    <property type="entry name" value="Transposase_DDE"/>
</dbReference>
<proteinExistence type="predicted"/>
<keyword evidence="3" id="KW-1185">Reference proteome</keyword>
<evidence type="ECO:0000313" key="2">
    <source>
        <dbReference type="EMBL" id="MFD2610113.1"/>
    </source>
</evidence>
<protein>
    <submittedName>
        <fullName evidence="2">Transposase</fullName>
    </submittedName>
</protein>
<sequence>MEHHLTRLTNRPDLVYNLPSGVTVTDQVIYKGVIALHGTLAHRPDRAVCRCKPHPKWQRSGSGKHTYRTPPVAGRPVILTLTYPVYRCAQCKGSSRPALPAGMITDEFGRMIGDYALRHPTATTARHFRVERTTVTRWADIVAEERLASRVVLPPDILGLDDTTLSGKRRLVVVDIPRARHIDLLEGYSERVVTQFLAEHRAAWQGVTRAVVIDRYTPFRNAIAQAWPDLRVVLDRFHVAQPINSAARAIIDGWRARHPGAPSLITLHRRRNQPGFAEYLDKVRITYPPVVEAFEYSQEWQALYAAADARAAEHVWTAWVARMPALLRPGLRTLTSDITNRWLLELTAAVEVRGPTGVVASNGATERLNRHAAMWASSNMQFHRVRSRVLLMPSAGDQEDAVRVTSRHLEEALDLLHGEPF</sequence>
<dbReference type="PANTHER" id="PTHR33498">
    <property type="entry name" value="TRANSPOSASE FOR INSERTION SEQUENCE ELEMENT IS1557"/>
    <property type="match status" value="1"/>
</dbReference>
<gene>
    <name evidence="2" type="ORF">ACFSR9_11790</name>
</gene>
<dbReference type="EMBL" id="JBHUMK010000052">
    <property type="protein sequence ID" value="MFD2610113.1"/>
    <property type="molecule type" value="Genomic_DNA"/>
</dbReference>
<evidence type="ECO:0000259" key="1">
    <source>
        <dbReference type="Pfam" id="PF01610"/>
    </source>
</evidence>
<comment type="caution">
    <text evidence="2">The sequence shown here is derived from an EMBL/GenBank/DDBJ whole genome shotgun (WGS) entry which is preliminary data.</text>
</comment>
<accession>A0ABW5P5H2</accession>
<evidence type="ECO:0000313" key="3">
    <source>
        <dbReference type="Proteomes" id="UP001597475"/>
    </source>
</evidence>
<dbReference type="RefSeq" id="WP_386846028.1">
    <property type="nucleotide sequence ID" value="NZ_JBHUMK010000052.1"/>
</dbReference>
<dbReference type="PANTHER" id="PTHR33498:SF1">
    <property type="entry name" value="TRANSPOSASE FOR INSERTION SEQUENCE ELEMENT IS1557"/>
    <property type="match status" value="1"/>
</dbReference>
<reference evidence="3" key="1">
    <citation type="journal article" date="2019" name="Int. J. Syst. Evol. Microbiol.">
        <title>The Global Catalogue of Microorganisms (GCM) 10K type strain sequencing project: providing services to taxonomists for standard genome sequencing and annotation.</title>
        <authorList>
            <consortium name="The Broad Institute Genomics Platform"/>
            <consortium name="The Broad Institute Genome Sequencing Center for Infectious Disease"/>
            <person name="Wu L."/>
            <person name="Ma J."/>
        </authorList>
    </citation>
    <scope>NUCLEOTIDE SEQUENCE [LARGE SCALE GENOMIC DNA]</scope>
    <source>
        <strain evidence="3">KCTC 33842</strain>
    </source>
</reference>
<dbReference type="Pfam" id="PF01610">
    <property type="entry name" value="DDE_Tnp_ISL3"/>
    <property type="match status" value="1"/>
</dbReference>
<feature type="domain" description="Transposase IS204/IS1001/IS1096/IS1165 DDE" evidence="1">
    <location>
        <begin position="158"/>
        <end position="372"/>
    </location>
</feature>
<dbReference type="Proteomes" id="UP001597475">
    <property type="component" value="Unassembled WGS sequence"/>
</dbReference>
<organism evidence="2 3">
    <name type="scientific">Deinococcus taklimakanensis</name>
    <dbReference type="NCBI Taxonomy" id="536443"/>
    <lineage>
        <taxon>Bacteria</taxon>
        <taxon>Thermotogati</taxon>
        <taxon>Deinococcota</taxon>
        <taxon>Deinococci</taxon>
        <taxon>Deinococcales</taxon>
        <taxon>Deinococcaceae</taxon>
        <taxon>Deinococcus</taxon>
    </lineage>
</organism>
<dbReference type="InterPro" id="IPR047951">
    <property type="entry name" value="Transpos_ISL3"/>
</dbReference>
<name>A0ABW5P5H2_9DEIO</name>